<evidence type="ECO:0000256" key="7">
    <source>
        <dbReference type="SAM" id="Phobius"/>
    </source>
</evidence>
<keyword evidence="7" id="KW-0812">Transmembrane</keyword>
<keyword evidence="5" id="KW-0574">Periplasm</keyword>
<reference evidence="9" key="1">
    <citation type="journal article" date="2021" name="PeerJ">
        <title>Extensive microbial diversity within the chicken gut microbiome revealed by metagenomics and culture.</title>
        <authorList>
            <person name="Gilroy R."/>
            <person name="Ravi A."/>
            <person name="Getino M."/>
            <person name="Pursley I."/>
            <person name="Horton D.L."/>
            <person name="Alikhan N.F."/>
            <person name="Baker D."/>
            <person name="Gharbi K."/>
            <person name="Hall N."/>
            <person name="Watson M."/>
            <person name="Adriaenssens E.M."/>
            <person name="Foster-Nyarko E."/>
            <person name="Jarju S."/>
            <person name="Secka A."/>
            <person name="Antonio M."/>
            <person name="Oren A."/>
            <person name="Chaudhuri R.R."/>
            <person name="La Ragione R."/>
            <person name="Hildebrand F."/>
            <person name="Pallen M.J."/>
        </authorList>
    </citation>
    <scope>NUCLEOTIDE SEQUENCE</scope>
    <source>
        <strain evidence="9">CHK193-4272</strain>
    </source>
</reference>
<comment type="subcellular location">
    <subcellularLocation>
        <location evidence="1">Periplasm</location>
    </subcellularLocation>
</comment>
<proteinExistence type="predicted"/>
<evidence type="ECO:0000259" key="8">
    <source>
        <dbReference type="Pfam" id="PF16822"/>
    </source>
</evidence>
<keyword evidence="6" id="KW-0016">Alginate biosynthesis</keyword>
<keyword evidence="4" id="KW-0732">Signal</keyword>
<dbReference type="InterPro" id="IPR031811">
    <property type="entry name" value="ALGX/ALGJ_SGNH-like"/>
</dbReference>
<dbReference type="Pfam" id="PF16822">
    <property type="entry name" value="ALGX"/>
    <property type="match status" value="1"/>
</dbReference>
<reference evidence="9" key="2">
    <citation type="submission" date="2021-04" db="EMBL/GenBank/DDBJ databases">
        <authorList>
            <person name="Gilroy R."/>
        </authorList>
    </citation>
    <scope>NUCLEOTIDE SEQUENCE</scope>
    <source>
        <strain evidence="9">CHK193-4272</strain>
    </source>
</reference>
<evidence type="ECO:0000256" key="4">
    <source>
        <dbReference type="ARBA" id="ARBA00022729"/>
    </source>
</evidence>
<name>A0A9D1TI19_9FIRM</name>
<organism evidence="9 10">
    <name type="scientific">Candidatus Butyricicoccus avistercoris</name>
    <dbReference type="NCBI Taxonomy" id="2838518"/>
    <lineage>
        <taxon>Bacteria</taxon>
        <taxon>Bacillati</taxon>
        <taxon>Bacillota</taxon>
        <taxon>Clostridia</taxon>
        <taxon>Eubacteriales</taxon>
        <taxon>Butyricicoccaceae</taxon>
        <taxon>Butyricicoccus</taxon>
    </lineage>
</organism>
<keyword evidence="7" id="KW-0472">Membrane</keyword>
<dbReference type="EMBL" id="DXIE01000035">
    <property type="protein sequence ID" value="HIV62398.1"/>
    <property type="molecule type" value="Genomic_DNA"/>
</dbReference>
<evidence type="ECO:0000256" key="2">
    <source>
        <dbReference type="ARBA" id="ARBA00005182"/>
    </source>
</evidence>
<keyword evidence="3" id="KW-0808">Transferase</keyword>
<evidence type="ECO:0000256" key="5">
    <source>
        <dbReference type="ARBA" id="ARBA00022764"/>
    </source>
</evidence>
<evidence type="ECO:0000313" key="10">
    <source>
        <dbReference type="Proteomes" id="UP000886808"/>
    </source>
</evidence>
<evidence type="ECO:0000313" key="9">
    <source>
        <dbReference type="EMBL" id="HIV62398.1"/>
    </source>
</evidence>
<comment type="pathway">
    <text evidence="2">Glycan biosynthesis; alginate biosynthesis.</text>
</comment>
<sequence>MKKTNLLISILFCLFFAGMMFLFFIMPKQEFSQNEKRVLEEMPKFSLESLADGSWFSKMDTYFSDHFFARDFWVGLHSYIKQSVGLNATGDIYKGEDNWLLEKPITQNSTWTENIQILEKFAESHDNIYFMAVPTKGYIMEDKLPKLHDNYPDAQLLNQLKSLLSEEVSFIDVSGVLSENTDVYYKTDHHWTSKGAYIAYSKAGEQMGFTPTPQTEYDIENYDGFYGTSYSKSGLWATPPDTISLWKQQNLNVNVTITDENRPFPIEYDSMFFTDHLDEADKYPVFLDGNHALVNLKSNADSDKKLLIIRDSFAHCLAPFLASEYSEIDLIDLRYFKKQTASELIEQNNYDDILFVYGLDTLATDRSLQWLK</sequence>
<feature type="domain" description="AlgX/AlgJ SGNH hydrolase-like" evidence="8">
    <location>
        <begin position="94"/>
        <end position="210"/>
    </location>
</feature>
<protein>
    <recommendedName>
        <fullName evidence="8">AlgX/AlgJ SGNH hydrolase-like domain-containing protein</fullName>
    </recommendedName>
</protein>
<accession>A0A9D1TI19</accession>
<evidence type="ECO:0000256" key="6">
    <source>
        <dbReference type="ARBA" id="ARBA00022841"/>
    </source>
</evidence>
<feature type="transmembrane region" description="Helical" evidence="7">
    <location>
        <begin position="6"/>
        <end position="26"/>
    </location>
</feature>
<dbReference type="Proteomes" id="UP000886808">
    <property type="component" value="Unassembled WGS sequence"/>
</dbReference>
<gene>
    <name evidence="9" type="ORF">H9746_06125</name>
</gene>
<keyword evidence="7" id="KW-1133">Transmembrane helix</keyword>
<comment type="caution">
    <text evidence="9">The sequence shown here is derived from an EMBL/GenBank/DDBJ whole genome shotgun (WGS) entry which is preliminary data.</text>
</comment>
<evidence type="ECO:0000256" key="1">
    <source>
        <dbReference type="ARBA" id="ARBA00004418"/>
    </source>
</evidence>
<dbReference type="AlphaFoldDB" id="A0A9D1TI19"/>
<evidence type="ECO:0000256" key="3">
    <source>
        <dbReference type="ARBA" id="ARBA00022679"/>
    </source>
</evidence>